<accession>A0A9W6FV54</accession>
<evidence type="ECO:0000313" key="1">
    <source>
        <dbReference type="EMBL" id="GLI35485.1"/>
    </source>
</evidence>
<proteinExistence type="predicted"/>
<sequence length="82" mass="9120">MKQRMKGVKKCLDEKGRVEDVKARAVGAGREGVTVWNEIFKEGEKISISRISAFVPSAVLRFCISVGFPALRSVVPNVISRW</sequence>
<name>A0A9W6FV54_9BACT</name>
<evidence type="ECO:0000313" key="2">
    <source>
        <dbReference type="Proteomes" id="UP001144372"/>
    </source>
</evidence>
<reference evidence="1" key="1">
    <citation type="submission" date="2022-12" db="EMBL/GenBank/DDBJ databases">
        <title>Reference genome sequencing for broad-spectrum identification of bacterial and archaeal isolates by mass spectrometry.</title>
        <authorList>
            <person name="Sekiguchi Y."/>
            <person name="Tourlousse D.M."/>
        </authorList>
    </citation>
    <scope>NUCLEOTIDE SEQUENCE</scope>
    <source>
        <strain evidence="1">ASRB1</strain>
    </source>
</reference>
<comment type="caution">
    <text evidence="1">The sequence shown here is derived from an EMBL/GenBank/DDBJ whole genome shotgun (WGS) entry which is preliminary data.</text>
</comment>
<dbReference type="Proteomes" id="UP001144372">
    <property type="component" value="Unassembled WGS sequence"/>
</dbReference>
<organism evidence="1 2">
    <name type="scientific">Desulforhabdus amnigena</name>
    <dbReference type="NCBI Taxonomy" id="40218"/>
    <lineage>
        <taxon>Bacteria</taxon>
        <taxon>Pseudomonadati</taxon>
        <taxon>Thermodesulfobacteriota</taxon>
        <taxon>Syntrophobacteria</taxon>
        <taxon>Syntrophobacterales</taxon>
        <taxon>Syntrophobacteraceae</taxon>
        <taxon>Desulforhabdus</taxon>
    </lineage>
</organism>
<keyword evidence="2" id="KW-1185">Reference proteome</keyword>
<dbReference type="AlphaFoldDB" id="A0A9W6FV54"/>
<gene>
    <name evidence="1" type="ORF">DAMNIGENAA_29180</name>
</gene>
<protein>
    <submittedName>
        <fullName evidence="1">Uncharacterized protein</fullName>
    </submittedName>
</protein>
<dbReference type="EMBL" id="BSDR01000001">
    <property type="protein sequence ID" value="GLI35485.1"/>
    <property type="molecule type" value="Genomic_DNA"/>
</dbReference>